<name>A0A2G8SY24_9BURK</name>
<dbReference type="OrthoDB" id="8536404at2"/>
<accession>A0A2G8SY24</accession>
<reference evidence="2 3" key="1">
    <citation type="submission" date="2017-10" db="EMBL/GenBank/DDBJ databases">
        <title>Massilia psychrophilum sp. nov., a novel purple-pigmented bacterium isolated from Tianshan glacier, Xinjiang Municipality, China.</title>
        <authorList>
            <person name="Wang H."/>
        </authorList>
    </citation>
    <scope>NUCLEOTIDE SEQUENCE [LARGE SCALE GENOMIC DNA]</scope>
    <source>
        <strain evidence="2 3">JCM 30813</strain>
    </source>
</reference>
<protein>
    <recommendedName>
        <fullName evidence="4">DUF3617 domain-containing protein</fullName>
    </recommendedName>
</protein>
<keyword evidence="3" id="KW-1185">Reference proteome</keyword>
<evidence type="ECO:0000313" key="3">
    <source>
        <dbReference type="Proteomes" id="UP000228593"/>
    </source>
</evidence>
<proteinExistence type="predicted"/>
<evidence type="ECO:0000313" key="2">
    <source>
        <dbReference type="EMBL" id="PIL38613.1"/>
    </source>
</evidence>
<dbReference type="RefSeq" id="WP_099917143.1">
    <property type="nucleotide sequence ID" value="NZ_BMHS01000005.1"/>
</dbReference>
<feature type="chain" id="PRO_5013634510" description="DUF3617 domain-containing protein" evidence="1">
    <location>
        <begin position="32"/>
        <end position="201"/>
    </location>
</feature>
<sequence>MTARISSFLYTSRAISSVRHLVLPFCAFALAGAFHNAQAQAFKPGLWETNNKMGGGGGKLQGALAMAQQHLANMDPEQRKQIEGMMSRQGVVIGHDGVVAKMCITPEMAARQQLPIQQHGNCSYQHERPVGDTMAFSFSCTNPKANGEGSATFAGPTAYTSTMRVTTDVTGASETVNIASSGRWLGADCGAVQPIILPAKK</sequence>
<dbReference type="InterPro" id="IPR022061">
    <property type="entry name" value="DUF3617"/>
</dbReference>
<dbReference type="Pfam" id="PF12276">
    <property type="entry name" value="DUF3617"/>
    <property type="match status" value="1"/>
</dbReference>
<evidence type="ECO:0000256" key="1">
    <source>
        <dbReference type="SAM" id="SignalP"/>
    </source>
</evidence>
<comment type="caution">
    <text evidence="2">The sequence shown here is derived from an EMBL/GenBank/DDBJ whole genome shotgun (WGS) entry which is preliminary data.</text>
</comment>
<organism evidence="2 3">
    <name type="scientific">Massilia psychrophila</name>
    <dbReference type="NCBI Taxonomy" id="1603353"/>
    <lineage>
        <taxon>Bacteria</taxon>
        <taxon>Pseudomonadati</taxon>
        <taxon>Pseudomonadota</taxon>
        <taxon>Betaproteobacteria</taxon>
        <taxon>Burkholderiales</taxon>
        <taxon>Oxalobacteraceae</taxon>
        <taxon>Telluria group</taxon>
        <taxon>Massilia</taxon>
    </lineage>
</organism>
<dbReference type="EMBL" id="PDOB01000032">
    <property type="protein sequence ID" value="PIL38613.1"/>
    <property type="molecule type" value="Genomic_DNA"/>
</dbReference>
<feature type="signal peptide" evidence="1">
    <location>
        <begin position="1"/>
        <end position="31"/>
    </location>
</feature>
<gene>
    <name evidence="2" type="ORF">CR103_17010</name>
</gene>
<evidence type="ECO:0008006" key="4">
    <source>
        <dbReference type="Google" id="ProtNLM"/>
    </source>
</evidence>
<keyword evidence="1" id="KW-0732">Signal</keyword>
<dbReference type="Proteomes" id="UP000228593">
    <property type="component" value="Unassembled WGS sequence"/>
</dbReference>
<dbReference type="AlphaFoldDB" id="A0A2G8SY24"/>